<accession>A0A8R1UAH8</accession>
<evidence type="ECO:0000313" key="2">
    <source>
        <dbReference type="Proteomes" id="UP000005239"/>
    </source>
</evidence>
<reference evidence="2" key="1">
    <citation type="journal article" date="2008" name="Nat. Genet.">
        <title>The Pristionchus pacificus genome provides a unique perspective on nematode lifestyle and parasitism.</title>
        <authorList>
            <person name="Dieterich C."/>
            <person name="Clifton S.W."/>
            <person name="Schuster L.N."/>
            <person name="Chinwalla A."/>
            <person name="Delehaunty K."/>
            <person name="Dinkelacker I."/>
            <person name="Fulton L."/>
            <person name="Fulton R."/>
            <person name="Godfrey J."/>
            <person name="Minx P."/>
            <person name="Mitreva M."/>
            <person name="Roeseler W."/>
            <person name="Tian H."/>
            <person name="Witte H."/>
            <person name="Yang S.P."/>
            <person name="Wilson R.K."/>
            <person name="Sommer R.J."/>
        </authorList>
    </citation>
    <scope>NUCLEOTIDE SEQUENCE [LARGE SCALE GENOMIC DNA]</scope>
    <source>
        <strain evidence="2">PS312</strain>
    </source>
</reference>
<dbReference type="Proteomes" id="UP000005239">
    <property type="component" value="Unassembled WGS sequence"/>
</dbReference>
<evidence type="ECO:0000313" key="1">
    <source>
        <dbReference type="EnsemblMetazoa" id="PPA13360.1"/>
    </source>
</evidence>
<keyword evidence="2" id="KW-1185">Reference proteome</keyword>
<gene>
    <name evidence="1" type="primary">WBGene00102914</name>
</gene>
<sequence length="311" mass="35355">MPAENGSSSSEFIPASAVREIKQEFEAIIDDQAKRIRKMQTSLDKLREDNEGLKERMAKIDAILAQARVIEEPQSPKVIKKAQPTMGKQVQPAVVKPAEPAFVQRSQSAIVKQPPPQVSKPVQPSILKTSPVLQSALKKNTTPLPKSKIAIEEECTLKCTKLKMENSSIITGATYTLCGGVKNLNESRKRICNFFKEWIYKAIFDYPTVDIACAFSFCDGQDRQGCEQQCYQSAHKFDSAIVKKHRNTLSQREPDVDVEACEKECKIDCGKNDCSKECTLWCSIHFEYENRKEYEAEFKELMRRWRSLHPE</sequence>
<accession>A0A2A6CY24</accession>
<protein>
    <submittedName>
        <fullName evidence="1">Uncharacterized protein</fullName>
    </submittedName>
</protein>
<organism evidence="1 2">
    <name type="scientific">Pristionchus pacificus</name>
    <name type="common">Parasitic nematode worm</name>
    <dbReference type="NCBI Taxonomy" id="54126"/>
    <lineage>
        <taxon>Eukaryota</taxon>
        <taxon>Metazoa</taxon>
        <taxon>Ecdysozoa</taxon>
        <taxon>Nematoda</taxon>
        <taxon>Chromadorea</taxon>
        <taxon>Rhabditida</taxon>
        <taxon>Rhabditina</taxon>
        <taxon>Diplogasteromorpha</taxon>
        <taxon>Diplogasteroidea</taxon>
        <taxon>Neodiplogasteridae</taxon>
        <taxon>Pristionchus</taxon>
    </lineage>
</organism>
<proteinExistence type="predicted"/>
<reference evidence="1" key="2">
    <citation type="submission" date="2022-06" db="UniProtKB">
        <authorList>
            <consortium name="EnsemblMetazoa"/>
        </authorList>
    </citation>
    <scope>IDENTIFICATION</scope>
    <source>
        <strain evidence="1">PS312</strain>
    </source>
</reference>
<name>A0A2A6CY24_PRIPA</name>
<dbReference type="AlphaFoldDB" id="A0A2A6CY24"/>
<dbReference type="EnsemblMetazoa" id="PPA13360.1">
    <property type="protein sequence ID" value="PPA13360.1"/>
    <property type="gene ID" value="WBGene00102914"/>
</dbReference>